<keyword evidence="4" id="KW-0812">Transmembrane</keyword>
<evidence type="ECO:0000313" key="7">
    <source>
        <dbReference type="Proteomes" id="UP000722989"/>
    </source>
</evidence>
<dbReference type="Gene3D" id="2.40.10.120">
    <property type="match status" value="1"/>
</dbReference>
<dbReference type="InterPro" id="IPR001478">
    <property type="entry name" value="PDZ"/>
</dbReference>
<reference evidence="6 7" key="1">
    <citation type="submission" date="2020-03" db="EMBL/GenBank/DDBJ databases">
        <title>WGS of the type strain of Planosporangium spp.</title>
        <authorList>
            <person name="Thawai C."/>
        </authorList>
    </citation>
    <scope>NUCLEOTIDE SEQUENCE [LARGE SCALE GENOMIC DNA]</scope>
    <source>
        <strain evidence="6 7">TBRC 5610</strain>
    </source>
</reference>
<feature type="domain" description="PDZ" evidence="5">
    <location>
        <begin position="354"/>
        <end position="412"/>
    </location>
</feature>
<dbReference type="InterPro" id="IPR036034">
    <property type="entry name" value="PDZ_sf"/>
</dbReference>
<keyword evidence="4" id="KW-1133">Transmembrane helix</keyword>
<name>A0ABX0XTN0_9ACTN</name>
<evidence type="ECO:0000259" key="5">
    <source>
        <dbReference type="PROSITE" id="PS50106"/>
    </source>
</evidence>
<dbReference type="EMBL" id="JAATVY010000003">
    <property type="protein sequence ID" value="NJC69351.1"/>
    <property type="molecule type" value="Genomic_DNA"/>
</dbReference>
<evidence type="ECO:0000256" key="2">
    <source>
        <dbReference type="ARBA" id="ARBA00022801"/>
    </source>
</evidence>
<keyword evidence="2" id="KW-0378">Hydrolase</keyword>
<dbReference type="Gene3D" id="2.30.42.10">
    <property type="match status" value="1"/>
</dbReference>
<gene>
    <name evidence="6" type="ORF">HC031_06395</name>
</gene>
<keyword evidence="4" id="KW-0472">Membrane</keyword>
<organism evidence="6 7">
    <name type="scientific">Planosporangium thailandense</name>
    <dbReference type="NCBI Taxonomy" id="765197"/>
    <lineage>
        <taxon>Bacteria</taxon>
        <taxon>Bacillati</taxon>
        <taxon>Actinomycetota</taxon>
        <taxon>Actinomycetes</taxon>
        <taxon>Micromonosporales</taxon>
        <taxon>Micromonosporaceae</taxon>
        <taxon>Planosporangium</taxon>
    </lineage>
</organism>
<dbReference type="InterPro" id="IPR001940">
    <property type="entry name" value="Peptidase_S1C"/>
</dbReference>
<feature type="region of interest" description="Disordered" evidence="3">
    <location>
        <begin position="1"/>
        <end position="60"/>
    </location>
</feature>
<keyword evidence="1" id="KW-0645">Protease</keyword>
<protein>
    <submittedName>
        <fullName evidence="6">PDZ domain-containing protein</fullName>
    </submittedName>
</protein>
<feature type="transmembrane region" description="Helical" evidence="4">
    <location>
        <begin position="101"/>
        <end position="126"/>
    </location>
</feature>
<keyword evidence="7" id="KW-1185">Reference proteome</keyword>
<proteinExistence type="predicted"/>
<accession>A0ABX0XTN0</accession>
<dbReference type="PRINTS" id="PR00834">
    <property type="entry name" value="PROTEASES2C"/>
</dbReference>
<evidence type="ECO:0000256" key="1">
    <source>
        <dbReference type="ARBA" id="ARBA00022670"/>
    </source>
</evidence>
<dbReference type="Proteomes" id="UP000722989">
    <property type="component" value="Unassembled WGS sequence"/>
</dbReference>
<comment type="caution">
    <text evidence="6">The sequence shown here is derived from an EMBL/GenBank/DDBJ whole genome shotgun (WGS) entry which is preliminary data.</text>
</comment>
<dbReference type="InterPro" id="IPR009003">
    <property type="entry name" value="Peptidase_S1_PA"/>
</dbReference>
<sequence length="451" mass="44639">MNEGEPIVSDWGTRRQTPAAGASGSWVRPESGPAAPTPPPGAGGPVNAVNGAGSPWWSDALADPWRDPAAPAAVVITPPTSGAPPLEQVGASAGDGVRRGLGLVVLVSVITALLAGALGGTLGFVFATRSGAGRGPALGADKPAPLTQRAPDSLAGVVKKVLPSVITVKVQASGGTSLGSGFIVSTDGYAITNDHVVAGSSGSALATFSDGNTVSAKVVGSDPESDVAVLKLDAGNLTPIQFGDSDSAQVGDPVLAIGSPLALANTVTYGIVSAVDRPIAAGEAGGPTRYYAAIQTDAAVNHGNSGGPLVDAAGRVIGINAVIKSLATDQEQAGNVGLAFAIPINQAKRVAQDIISTGKARRTVIGAELDTTYHGASGGVRFQTVADGGPAANAGLRPGDVLTRFGGAQLEDPGDLIALVRKYAPGAGVSVEYTRDGAKRNAQVVLAADGK</sequence>
<evidence type="ECO:0000313" key="6">
    <source>
        <dbReference type="EMBL" id="NJC69351.1"/>
    </source>
</evidence>
<dbReference type="SUPFAM" id="SSF50156">
    <property type="entry name" value="PDZ domain-like"/>
    <property type="match status" value="1"/>
</dbReference>
<dbReference type="RefSeq" id="WP_167924234.1">
    <property type="nucleotide sequence ID" value="NZ_JAATVY010000003.1"/>
</dbReference>
<dbReference type="SUPFAM" id="SSF50494">
    <property type="entry name" value="Trypsin-like serine proteases"/>
    <property type="match status" value="1"/>
</dbReference>
<dbReference type="InterPro" id="IPR051201">
    <property type="entry name" value="Chloro_Bact_Ser_Proteases"/>
</dbReference>
<dbReference type="PROSITE" id="PS50106">
    <property type="entry name" value="PDZ"/>
    <property type="match status" value="1"/>
</dbReference>
<evidence type="ECO:0000256" key="3">
    <source>
        <dbReference type="SAM" id="MobiDB-lite"/>
    </source>
</evidence>
<dbReference type="PANTHER" id="PTHR43343:SF3">
    <property type="entry name" value="PROTEASE DO-LIKE 8, CHLOROPLASTIC"/>
    <property type="match status" value="1"/>
</dbReference>
<feature type="compositionally biased region" description="Low complexity" evidence="3">
    <location>
        <begin position="45"/>
        <end position="60"/>
    </location>
</feature>
<dbReference type="Pfam" id="PF13365">
    <property type="entry name" value="Trypsin_2"/>
    <property type="match status" value="1"/>
</dbReference>
<evidence type="ECO:0000256" key="4">
    <source>
        <dbReference type="SAM" id="Phobius"/>
    </source>
</evidence>
<dbReference type="Pfam" id="PF13180">
    <property type="entry name" value="PDZ_2"/>
    <property type="match status" value="1"/>
</dbReference>
<dbReference type="SMART" id="SM00228">
    <property type="entry name" value="PDZ"/>
    <property type="match status" value="1"/>
</dbReference>
<dbReference type="PANTHER" id="PTHR43343">
    <property type="entry name" value="PEPTIDASE S12"/>
    <property type="match status" value="1"/>
</dbReference>